<dbReference type="Proteomes" id="UP000663844">
    <property type="component" value="Unassembled WGS sequence"/>
</dbReference>
<dbReference type="AlphaFoldDB" id="A0A814PKS4"/>
<protein>
    <submittedName>
        <fullName evidence="1">Uncharacterized protein</fullName>
    </submittedName>
</protein>
<accession>A0A814PKS4</accession>
<organism evidence="1 3">
    <name type="scientific">Adineta steineri</name>
    <dbReference type="NCBI Taxonomy" id="433720"/>
    <lineage>
        <taxon>Eukaryota</taxon>
        <taxon>Metazoa</taxon>
        <taxon>Spiralia</taxon>
        <taxon>Gnathifera</taxon>
        <taxon>Rotifera</taxon>
        <taxon>Eurotatoria</taxon>
        <taxon>Bdelloidea</taxon>
        <taxon>Adinetida</taxon>
        <taxon>Adinetidae</taxon>
        <taxon>Adineta</taxon>
    </lineage>
</organism>
<name>A0A814PKS4_9BILA</name>
<evidence type="ECO:0000313" key="3">
    <source>
        <dbReference type="Proteomes" id="UP000663845"/>
    </source>
</evidence>
<dbReference type="Proteomes" id="UP000663845">
    <property type="component" value="Unassembled WGS sequence"/>
</dbReference>
<evidence type="ECO:0000313" key="2">
    <source>
        <dbReference type="EMBL" id="CAF3566038.1"/>
    </source>
</evidence>
<dbReference type="EMBL" id="CAJNOG010000240">
    <property type="protein sequence ID" value="CAF1107412.1"/>
    <property type="molecule type" value="Genomic_DNA"/>
</dbReference>
<reference evidence="1" key="1">
    <citation type="submission" date="2021-02" db="EMBL/GenBank/DDBJ databases">
        <authorList>
            <person name="Nowell W R."/>
        </authorList>
    </citation>
    <scope>NUCLEOTIDE SEQUENCE</scope>
</reference>
<evidence type="ECO:0000313" key="1">
    <source>
        <dbReference type="EMBL" id="CAF1107412.1"/>
    </source>
</evidence>
<gene>
    <name evidence="1" type="ORF">JYZ213_LOCUS21731</name>
    <name evidence="2" type="ORF">OXD698_LOCUS4660</name>
</gene>
<comment type="caution">
    <text evidence="1">The sequence shown here is derived from an EMBL/GenBank/DDBJ whole genome shotgun (WGS) entry which is preliminary data.</text>
</comment>
<dbReference type="EMBL" id="CAJOAZ010000180">
    <property type="protein sequence ID" value="CAF3566038.1"/>
    <property type="molecule type" value="Genomic_DNA"/>
</dbReference>
<proteinExistence type="predicted"/>
<sequence>MVSSLNIYRHLLSFNEQFLFFQLRLIIRLLSNLKRSHLKISSNNKVCQAFVISSNQYGSFRGKQSITRSNSLISNEHFILANKQVADFSNCEIVNLTINHYSNIIENSQYQQTKTHLLEHYLTTYNPLQIDLNNTDKETITTSNIKGITYEEIPSETDTQPIDNCYPLHCTNKHRLYRTRRYVRLKEQENCSATMSITDDHLSECSTKLTSIVLPTVMITDCSDSKRLHTDIIEMNEEED</sequence>